<dbReference type="AlphaFoldDB" id="A0AAV4A5D3"/>
<feature type="repeat" description="NHL" evidence="2">
    <location>
        <begin position="511"/>
        <end position="537"/>
    </location>
</feature>
<keyword evidence="4" id="KW-1185">Reference proteome</keyword>
<proteinExistence type="predicted"/>
<reference evidence="3 4" key="1">
    <citation type="journal article" date="2021" name="Elife">
        <title>Chloroplast acquisition without the gene transfer in kleptoplastic sea slugs, Plakobranchus ocellatus.</title>
        <authorList>
            <person name="Maeda T."/>
            <person name="Takahashi S."/>
            <person name="Yoshida T."/>
            <person name="Shimamura S."/>
            <person name="Takaki Y."/>
            <person name="Nagai Y."/>
            <person name="Toyoda A."/>
            <person name="Suzuki Y."/>
            <person name="Arimoto A."/>
            <person name="Ishii H."/>
            <person name="Satoh N."/>
            <person name="Nishiyama T."/>
            <person name="Hasebe M."/>
            <person name="Maruyama T."/>
            <person name="Minagawa J."/>
            <person name="Obokata J."/>
            <person name="Shigenobu S."/>
        </authorList>
    </citation>
    <scope>NUCLEOTIDE SEQUENCE [LARGE SCALE GENOMIC DNA]</scope>
</reference>
<name>A0AAV4A5D3_9GAST</name>
<comment type="caution">
    <text evidence="3">The sequence shown here is derived from an EMBL/GenBank/DDBJ whole genome shotgun (WGS) entry which is preliminary data.</text>
</comment>
<evidence type="ECO:0000313" key="4">
    <source>
        <dbReference type="Proteomes" id="UP000735302"/>
    </source>
</evidence>
<dbReference type="EMBL" id="BLXT01003566">
    <property type="protein sequence ID" value="GFO02117.1"/>
    <property type="molecule type" value="Genomic_DNA"/>
</dbReference>
<protein>
    <submittedName>
        <fullName evidence="3">Uncharacterized protein</fullName>
    </submittedName>
</protein>
<dbReference type="InterPro" id="IPR001258">
    <property type="entry name" value="NHL_repeat"/>
</dbReference>
<dbReference type="SUPFAM" id="SSF63829">
    <property type="entry name" value="Calcium-dependent phosphotriesterase"/>
    <property type="match status" value="1"/>
</dbReference>
<organism evidence="3 4">
    <name type="scientific">Plakobranchus ocellatus</name>
    <dbReference type="NCBI Taxonomy" id="259542"/>
    <lineage>
        <taxon>Eukaryota</taxon>
        <taxon>Metazoa</taxon>
        <taxon>Spiralia</taxon>
        <taxon>Lophotrochozoa</taxon>
        <taxon>Mollusca</taxon>
        <taxon>Gastropoda</taxon>
        <taxon>Heterobranchia</taxon>
        <taxon>Euthyneura</taxon>
        <taxon>Panpulmonata</taxon>
        <taxon>Sacoglossa</taxon>
        <taxon>Placobranchoidea</taxon>
        <taxon>Plakobranchidae</taxon>
        <taxon>Plakobranchus</taxon>
    </lineage>
</organism>
<dbReference type="Proteomes" id="UP000735302">
    <property type="component" value="Unassembled WGS sequence"/>
</dbReference>
<dbReference type="InterPro" id="IPR015943">
    <property type="entry name" value="WD40/YVTN_repeat-like_dom_sf"/>
</dbReference>
<dbReference type="Gene3D" id="2.130.10.10">
    <property type="entry name" value="YVTN repeat-like/Quinoprotein amine dehydrogenase"/>
    <property type="match status" value="1"/>
</dbReference>
<dbReference type="PROSITE" id="PS51125">
    <property type="entry name" value="NHL"/>
    <property type="match status" value="1"/>
</dbReference>
<accession>A0AAV4A5D3</accession>
<sequence>MLDMLEIQVVEATDLTAWSQQTYLGGEASLLRLIGLVTADYLGGEASQLRLVDLVTADYLGGEASLLRLVDLVTADNLGVEASLLRLVDLVTADYLGGEASLLRLIGLVTADYLGDDRSTFLTSGGGVGGTVASEFALRSAGSLLSRIPAPPPALRTETSLQEKAAILESVGENFVDKVKNYISAMKEAILAGTPDIAEEIFQPAMEFLTQDLPGHACLATASQTGDYEGDVTKLRVVAADSKRIKDKLDGLKNKLRAQDPETKERKIDLSEVSKANSNAVKSLQKLLTLKRQKKQAAAVTPSPTAVSTPDISGPLKEVRQRSTSFSATVETDPDIPEIQDVQLLPGGRILVSDGRHRRLKLFDIEGEHLYTMECRDTPKRLAVIESAGDCHSAAVTLPDRRRIYILQVTADKIKVEVTVRTDKQYEPVAAVNKLALAVGCNEILSCAIDLIDLQGRFLRQINASTMPLYMDITKDRHLVTSDVFNRIAIARANTGRVLFSRSVPQIKEARGVAVAPDGSILVADSSNKTLHLLSSKVAWNKQLWSVPSDEDEDDELWNVSTDGQVCICATRDGSVYILDCVH</sequence>
<evidence type="ECO:0000256" key="1">
    <source>
        <dbReference type="ARBA" id="ARBA00022737"/>
    </source>
</evidence>
<keyword evidence="1" id="KW-0677">Repeat</keyword>
<gene>
    <name evidence="3" type="ORF">PoB_002862200</name>
</gene>
<evidence type="ECO:0000256" key="2">
    <source>
        <dbReference type="PROSITE-ProRule" id="PRU00504"/>
    </source>
</evidence>
<evidence type="ECO:0000313" key="3">
    <source>
        <dbReference type="EMBL" id="GFO02117.1"/>
    </source>
</evidence>